<dbReference type="Pfam" id="PF00732">
    <property type="entry name" value="GMC_oxred_N"/>
    <property type="match status" value="1"/>
</dbReference>
<comment type="cofactor">
    <cofactor evidence="4">
        <name>FAD</name>
        <dbReference type="ChEBI" id="CHEBI:57692"/>
    </cofactor>
</comment>
<dbReference type="Gene3D" id="3.30.560.10">
    <property type="entry name" value="Glucose Oxidase, domain 3"/>
    <property type="match status" value="1"/>
</dbReference>
<evidence type="ECO:0000259" key="5">
    <source>
        <dbReference type="PROSITE" id="PS00624"/>
    </source>
</evidence>
<dbReference type="InterPro" id="IPR036188">
    <property type="entry name" value="FAD/NAD-bd_sf"/>
</dbReference>
<feature type="active site" description="Proton donor" evidence="3">
    <location>
        <position position="515"/>
    </location>
</feature>
<dbReference type="GO" id="GO:0044550">
    <property type="term" value="P:secondary metabolite biosynthetic process"/>
    <property type="evidence" value="ECO:0007669"/>
    <property type="project" value="TreeGrafter"/>
</dbReference>
<dbReference type="PIRSF" id="PIRSF000137">
    <property type="entry name" value="Alcohol_oxidase"/>
    <property type="match status" value="1"/>
</dbReference>
<evidence type="ECO:0000256" key="1">
    <source>
        <dbReference type="ARBA" id="ARBA00010790"/>
    </source>
</evidence>
<keyword evidence="2" id="KW-0325">Glycoprotein</keyword>
<dbReference type="Gene3D" id="3.50.50.60">
    <property type="entry name" value="FAD/NAD(P)-binding domain"/>
    <property type="match status" value="1"/>
</dbReference>
<dbReference type="SUPFAM" id="SSF54373">
    <property type="entry name" value="FAD-linked reductases, C-terminal domain"/>
    <property type="match status" value="1"/>
</dbReference>
<dbReference type="AlphaFoldDB" id="A0AAD4GNZ3"/>
<dbReference type="PANTHER" id="PTHR11552:SF138">
    <property type="entry name" value="DEHYDROGENASE PKFF-RELATED"/>
    <property type="match status" value="1"/>
</dbReference>
<protein>
    <recommendedName>
        <fullName evidence="5">Glucose-methanol-choline oxidoreductase N-terminal domain-containing protein</fullName>
    </recommendedName>
</protein>
<gene>
    <name evidence="6" type="ORF">FE257_005140</name>
</gene>
<feature type="domain" description="Glucose-methanol-choline oxidoreductase N-terminal" evidence="5">
    <location>
        <begin position="291"/>
        <end position="305"/>
    </location>
</feature>
<organism evidence="6 7">
    <name type="scientific">Aspergillus nanangensis</name>
    <dbReference type="NCBI Taxonomy" id="2582783"/>
    <lineage>
        <taxon>Eukaryota</taxon>
        <taxon>Fungi</taxon>
        <taxon>Dikarya</taxon>
        <taxon>Ascomycota</taxon>
        <taxon>Pezizomycotina</taxon>
        <taxon>Eurotiomycetes</taxon>
        <taxon>Eurotiomycetidae</taxon>
        <taxon>Eurotiales</taxon>
        <taxon>Aspergillaceae</taxon>
        <taxon>Aspergillus</taxon>
        <taxon>Aspergillus subgen. Circumdati</taxon>
    </lineage>
</organism>
<dbReference type="Proteomes" id="UP001194746">
    <property type="component" value="Unassembled WGS sequence"/>
</dbReference>
<comment type="similarity">
    <text evidence="1">Belongs to the GMC oxidoreductase family.</text>
</comment>
<keyword evidence="4" id="KW-0285">Flavoprotein</keyword>
<dbReference type="GO" id="GO:0050660">
    <property type="term" value="F:flavin adenine dinucleotide binding"/>
    <property type="evidence" value="ECO:0007669"/>
    <property type="project" value="InterPro"/>
</dbReference>
<comment type="caution">
    <text evidence="6">The sequence shown here is derived from an EMBL/GenBank/DDBJ whole genome shotgun (WGS) entry which is preliminary data.</text>
</comment>
<dbReference type="InterPro" id="IPR000172">
    <property type="entry name" value="GMC_OxRdtase_N"/>
</dbReference>
<sequence length="578" mass="63914">MSAIGIFLLSGTRALTPGNPAWLPSFNASFDYIVVGGGTAGTILALRLAEAKFSVALVEAGDFYEIKFPVMKIPAAASFGIGSDPNSKIPIDWGFVARGVPGINHRDVHFPRGKCLGGSPTIQSMQRWADLVDDQSYTFDKVLPFYKKTIHFTPPSTRLRSRNATVPYNEDAFDKRGQPIQVSYPNYASPFATWGKLALQCGGINETKDFNSGSLFGSQYATHTIRPSDETRSSSDSALWQSSAFPITLYKKTLAKKIILDHQKRAVAVEAQTAFMKYTLKARREIVLAAGAFQSPQLLMLSGIGPKRAIAEIGIKVIADLPGVGQNLWDHVFFGPTYQVALETYTKLATRIFYLIRRWFEYIFFHTGPMTSTGLDYIGFEKLPDKYRSQFSFKQRWIWPGFLAIGPRSRGAHFLPKDGKQYASILVTLEAPTSRGNITIRSSDAAELPVVNPNWLATKTDQEVAVAAYKRVRDILRSNVINPVIIGDEFFPGPQYQTDRQILDVIRNTAMTSYHPAGTCKMGTVRDPMAVVDSRGRVFGVTRLRVVDASAFPILVPGHPQSTIYMLAEKIAADILSS</sequence>
<proteinExistence type="inferred from homology"/>
<evidence type="ECO:0000313" key="7">
    <source>
        <dbReference type="Proteomes" id="UP001194746"/>
    </source>
</evidence>
<feature type="binding site" evidence="4">
    <location>
        <begin position="560"/>
        <end position="561"/>
    </location>
    <ligand>
        <name>FAD</name>
        <dbReference type="ChEBI" id="CHEBI:57692"/>
    </ligand>
</feature>
<keyword evidence="4" id="KW-0274">FAD</keyword>
<feature type="active site" description="Proton acceptor" evidence="3">
    <location>
        <position position="559"/>
    </location>
</feature>
<dbReference type="InterPro" id="IPR012132">
    <property type="entry name" value="GMC_OxRdtase"/>
</dbReference>
<name>A0AAD4GNZ3_ASPNN</name>
<dbReference type="PROSITE" id="PS00624">
    <property type="entry name" value="GMC_OXRED_2"/>
    <property type="match status" value="1"/>
</dbReference>
<dbReference type="PANTHER" id="PTHR11552">
    <property type="entry name" value="GLUCOSE-METHANOL-CHOLINE GMC OXIDOREDUCTASE"/>
    <property type="match status" value="1"/>
</dbReference>
<evidence type="ECO:0000313" key="6">
    <source>
        <dbReference type="EMBL" id="KAF9882808.1"/>
    </source>
</evidence>
<evidence type="ECO:0000256" key="2">
    <source>
        <dbReference type="ARBA" id="ARBA00023180"/>
    </source>
</evidence>
<accession>A0AAD4GNZ3</accession>
<dbReference type="InterPro" id="IPR007867">
    <property type="entry name" value="GMC_OxRtase_C"/>
</dbReference>
<keyword evidence="7" id="KW-1185">Reference proteome</keyword>
<dbReference type="GO" id="GO:0016614">
    <property type="term" value="F:oxidoreductase activity, acting on CH-OH group of donors"/>
    <property type="evidence" value="ECO:0007669"/>
    <property type="project" value="InterPro"/>
</dbReference>
<dbReference type="SUPFAM" id="SSF51905">
    <property type="entry name" value="FAD/NAD(P)-binding domain"/>
    <property type="match status" value="1"/>
</dbReference>
<dbReference type="Pfam" id="PF05199">
    <property type="entry name" value="GMC_oxred_C"/>
    <property type="match status" value="1"/>
</dbReference>
<evidence type="ECO:0000256" key="4">
    <source>
        <dbReference type="PIRSR" id="PIRSR000137-2"/>
    </source>
</evidence>
<reference evidence="6" key="2">
    <citation type="submission" date="2020-02" db="EMBL/GenBank/DDBJ databases">
        <authorList>
            <person name="Gilchrist C.L.M."/>
            <person name="Chooi Y.-H."/>
        </authorList>
    </citation>
    <scope>NUCLEOTIDE SEQUENCE</scope>
    <source>
        <strain evidence="6">MST-FP2251</strain>
    </source>
</reference>
<reference evidence="6" key="1">
    <citation type="journal article" date="2019" name="Beilstein J. Org. Chem.">
        <title>Nanangenines: drimane sesquiterpenoids as the dominant metabolite cohort of a novel Australian fungus, Aspergillus nanangensis.</title>
        <authorList>
            <person name="Lacey H.J."/>
            <person name="Gilchrist C.L.M."/>
            <person name="Crombie A."/>
            <person name="Kalaitzis J.A."/>
            <person name="Vuong D."/>
            <person name="Rutledge P.J."/>
            <person name="Turner P."/>
            <person name="Pitt J.I."/>
            <person name="Lacey E."/>
            <person name="Chooi Y.H."/>
            <person name="Piggott A.M."/>
        </authorList>
    </citation>
    <scope>NUCLEOTIDE SEQUENCE</scope>
    <source>
        <strain evidence="6">MST-FP2251</strain>
    </source>
</reference>
<dbReference type="EMBL" id="VCAU01000216">
    <property type="protein sequence ID" value="KAF9882808.1"/>
    <property type="molecule type" value="Genomic_DNA"/>
</dbReference>
<evidence type="ECO:0000256" key="3">
    <source>
        <dbReference type="PIRSR" id="PIRSR000137-1"/>
    </source>
</evidence>